<evidence type="ECO:0000256" key="1">
    <source>
        <dbReference type="ARBA" id="ARBA00009913"/>
    </source>
</evidence>
<dbReference type="Gene3D" id="3.40.50.1390">
    <property type="entry name" value="Resolvase, N-terminal catalytic domain"/>
    <property type="match status" value="1"/>
</dbReference>
<keyword evidence="3" id="KW-0238">DNA-binding</keyword>
<dbReference type="SUPFAM" id="SSF53041">
    <property type="entry name" value="Resolvase-like"/>
    <property type="match status" value="1"/>
</dbReference>
<dbReference type="GO" id="GO:0003677">
    <property type="term" value="F:DNA binding"/>
    <property type="evidence" value="ECO:0007669"/>
    <property type="project" value="UniProtKB-KW"/>
</dbReference>
<protein>
    <submittedName>
        <fullName evidence="8">Resolvase, N-terminal domain protein</fullName>
    </submittedName>
</protein>
<dbReference type="GO" id="GO:0015074">
    <property type="term" value="P:DNA integration"/>
    <property type="evidence" value="ECO:0007669"/>
    <property type="project" value="UniProtKB-KW"/>
</dbReference>
<accession>A4ED52</accession>
<dbReference type="PANTHER" id="PTHR30461">
    <property type="entry name" value="DNA-INVERTASE FROM LAMBDOID PROPHAGE"/>
    <property type="match status" value="1"/>
</dbReference>
<keyword evidence="4" id="KW-0233">DNA recombination</keyword>
<evidence type="ECO:0000256" key="2">
    <source>
        <dbReference type="ARBA" id="ARBA00022908"/>
    </source>
</evidence>
<evidence type="ECO:0000259" key="7">
    <source>
        <dbReference type="PROSITE" id="PS51736"/>
    </source>
</evidence>
<feature type="active site" description="O-(5'-phospho-DNA)-serine intermediate" evidence="5 6">
    <location>
        <position position="37"/>
    </location>
</feature>
<evidence type="ECO:0000256" key="4">
    <source>
        <dbReference type="ARBA" id="ARBA00023172"/>
    </source>
</evidence>
<dbReference type="CDD" id="cd03768">
    <property type="entry name" value="SR_ResInv"/>
    <property type="match status" value="1"/>
</dbReference>
<feature type="domain" description="Resolvase/invertase-type recombinase catalytic" evidence="7">
    <location>
        <begin position="29"/>
        <end position="165"/>
    </location>
</feature>
<evidence type="ECO:0000256" key="5">
    <source>
        <dbReference type="PIRSR" id="PIRSR606118-50"/>
    </source>
</evidence>
<dbReference type="EMBL" id="AAVN02000017">
    <property type="protein sequence ID" value="EBA38483.1"/>
    <property type="molecule type" value="Genomic_DNA"/>
</dbReference>
<reference evidence="8 9" key="1">
    <citation type="submission" date="2007-01" db="EMBL/GenBank/DDBJ databases">
        <title>Draft genome sequence of Collinsella aerofaciens (ATCC 25986).</title>
        <authorList>
            <person name="Sudarsanam P."/>
            <person name="Ley R."/>
            <person name="Guruge J."/>
            <person name="Turnbaugh P.J."/>
            <person name="Mahowald M."/>
            <person name="Liep D."/>
            <person name="Gordon J."/>
        </authorList>
    </citation>
    <scope>NUCLEOTIDE SEQUENCE [LARGE SCALE GENOMIC DNA]</scope>
    <source>
        <strain evidence="9">ATCC 25986 / DSM 3979 / JCM 10188 / KCTC 3647 / NCTC 11838 / VPI 1003</strain>
    </source>
</reference>
<evidence type="ECO:0000313" key="9">
    <source>
        <dbReference type="Proteomes" id="UP000002979"/>
    </source>
</evidence>
<dbReference type="PROSITE" id="PS00397">
    <property type="entry name" value="RECOMBINASES_1"/>
    <property type="match status" value="1"/>
</dbReference>
<sequence length="221" mass="25053">MSSAKTQCQNLAFDSHGKIKLRGRRLKMTRYGYARVSTKDQKLDRQIEALVNAGVAYERIFKDKETGAREGERTQQKKLFKKMKRGDEVVVESWERLTRSTRQLLNYDLMFRNLGVKLISLKQPVDLDTAFGRFVLGTHACTAELERDLIRQRQAEGIAVKRSRGGNVGGRPRIADVKADAAVKLYLARETPIPDICAATGISKSTLYRVLRERGLVGVRR</sequence>
<dbReference type="PANTHER" id="PTHR30461:SF26">
    <property type="entry name" value="RESOLVASE HOMOLOG YNEB"/>
    <property type="match status" value="1"/>
</dbReference>
<dbReference type="PROSITE" id="PS51736">
    <property type="entry name" value="RECOMBINASES_3"/>
    <property type="match status" value="1"/>
</dbReference>
<dbReference type="Pfam" id="PF00239">
    <property type="entry name" value="Resolvase"/>
    <property type="match status" value="1"/>
</dbReference>
<dbReference type="InterPro" id="IPR050639">
    <property type="entry name" value="SSR_resolvase"/>
</dbReference>
<dbReference type="SMART" id="SM00857">
    <property type="entry name" value="Resolvase"/>
    <property type="match status" value="1"/>
</dbReference>
<reference evidence="8 9" key="2">
    <citation type="submission" date="2007-04" db="EMBL/GenBank/DDBJ databases">
        <authorList>
            <person name="Fulton L."/>
            <person name="Clifton S."/>
            <person name="Fulton B."/>
            <person name="Xu J."/>
            <person name="Minx P."/>
            <person name="Mardis E.R."/>
            <person name="Wilson R.K."/>
        </authorList>
    </citation>
    <scope>NUCLEOTIDE SEQUENCE [LARGE SCALE GENOMIC DNA]</scope>
    <source>
        <strain evidence="9">ATCC 25986 / DSM 3979 / JCM 10188 / KCTC 3647 / NCTC 11838 / VPI 1003</strain>
    </source>
</reference>
<dbReference type="Pfam" id="PF02796">
    <property type="entry name" value="HTH_7"/>
    <property type="match status" value="1"/>
</dbReference>
<keyword evidence="2" id="KW-0229">DNA integration</keyword>
<dbReference type="Gene3D" id="1.10.10.60">
    <property type="entry name" value="Homeodomain-like"/>
    <property type="match status" value="1"/>
</dbReference>
<name>A4ED52_COLAA</name>
<dbReference type="GO" id="GO:0000150">
    <property type="term" value="F:DNA strand exchange activity"/>
    <property type="evidence" value="ECO:0007669"/>
    <property type="project" value="InterPro"/>
</dbReference>
<gene>
    <name evidence="8" type="ORF">COLAER_02393</name>
</gene>
<evidence type="ECO:0000256" key="3">
    <source>
        <dbReference type="ARBA" id="ARBA00023125"/>
    </source>
</evidence>
<comment type="caution">
    <text evidence="8">The sequence shown here is derived from an EMBL/GenBank/DDBJ whole genome shotgun (WGS) entry which is preliminary data.</text>
</comment>
<dbReference type="AlphaFoldDB" id="A4ED52"/>
<dbReference type="InterPro" id="IPR006120">
    <property type="entry name" value="Resolvase_HTH_dom"/>
</dbReference>
<dbReference type="InterPro" id="IPR036162">
    <property type="entry name" value="Resolvase-like_N_sf"/>
</dbReference>
<comment type="similarity">
    <text evidence="1">Belongs to the site-specific recombinase resolvase family.</text>
</comment>
<dbReference type="InterPro" id="IPR006119">
    <property type="entry name" value="Resolv_N"/>
</dbReference>
<proteinExistence type="inferred from homology"/>
<organism evidence="8 9">
    <name type="scientific">Collinsella aerofaciens (strain ATCC 25986 / DSM 3979 / JCM 10188 / KCTC 3647 / NCTC 11838 / VPI 1003)</name>
    <dbReference type="NCBI Taxonomy" id="411903"/>
    <lineage>
        <taxon>Bacteria</taxon>
        <taxon>Bacillati</taxon>
        <taxon>Actinomycetota</taxon>
        <taxon>Coriobacteriia</taxon>
        <taxon>Coriobacteriales</taxon>
        <taxon>Coriobacteriaceae</taxon>
        <taxon>Collinsella</taxon>
    </lineage>
</organism>
<dbReference type="Proteomes" id="UP000002979">
    <property type="component" value="Unassembled WGS sequence"/>
</dbReference>
<evidence type="ECO:0000256" key="6">
    <source>
        <dbReference type="PROSITE-ProRule" id="PRU10137"/>
    </source>
</evidence>
<evidence type="ECO:0000313" key="8">
    <source>
        <dbReference type="EMBL" id="EBA38483.1"/>
    </source>
</evidence>
<dbReference type="InterPro" id="IPR006118">
    <property type="entry name" value="Recombinase_CS"/>
</dbReference>